<evidence type="ECO:0000313" key="2">
    <source>
        <dbReference type="Proteomes" id="UP000002039"/>
    </source>
</evidence>
<proteinExistence type="predicted"/>
<name>A0ABX2VWE9_AJEDR</name>
<accession>A0ABX2VWE9</accession>
<evidence type="ECO:0000313" key="1">
    <source>
        <dbReference type="EMBL" id="OAT01484.1"/>
    </source>
</evidence>
<dbReference type="Proteomes" id="UP000002039">
    <property type="component" value="Unassembled WGS sequence"/>
</dbReference>
<sequence length="127" mass="14727">MLEPVPDDCLIAQVCFTRIDSIMKGEVTNTSFDFREHNHHFTLALQLFNNITIDNLWVWIHYNETKVPSRSINLTKICQGLGLPRAFMRSYLNSKKYPSYILPNTLRLKIVISTYVSISCAIDFVRT</sequence>
<dbReference type="GeneID" id="69031992"/>
<organism evidence="1 2">
    <name type="scientific">Ajellomyces dermatitidis (strain ER-3 / ATCC MYA-2586)</name>
    <name type="common">Blastomyces dermatitidis</name>
    <dbReference type="NCBI Taxonomy" id="559297"/>
    <lineage>
        <taxon>Eukaryota</taxon>
        <taxon>Fungi</taxon>
        <taxon>Dikarya</taxon>
        <taxon>Ascomycota</taxon>
        <taxon>Pezizomycotina</taxon>
        <taxon>Eurotiomycetes</taxon>
        <taxon>Eurotiomycetidae</taxon>
        <taxon>Onygenales</taxon>
        <taxon>Ajellomycetaceae</taxon>
        <taxon>Blastomyces</taxon>
    </lineage>
</organism>
<dbReference type="EMBL" id="EQ999977">
    <property type="protein sequence ID" value="OAT01484.1"/>
    <property type="molecule type" value="Genomic_DNA"/>
</dbReference>
<protein>
    <submittedName>
        <fullName evidence="1">Uncharacterized protein</fullName>
    </submittedName>
</protein>
<keyword evidence="2" id="KW-1185">Reference proteome</keyword>
<dbReference type="RefSeq" id="XP_045281211.1">
    <property type="nucleotide sequence ID" value="XM_045426258.1"/>
</dbReference>
<gene>
    <name evidence="1" type="ORF">BDCG_17100</name>
</gene>
<reference evidence="2" key="1">
    <citation type="journal article" date="2015" name="PLoS Genet.">
        <title>The dynamic genome and transcriptome of the human fungal pathogen Blastomyces and close relative Emmonsia.</title>
        <authorList>
            <person name="Munoz J.F."/>
            <person name="Gauthier G.M."/>
            <person name="Desjardins C.A."/>
            <person name="Gallo J.E."/>
            <person name="Holder J."/>
            <person name="Sullivan T.D."/>
            <person name="Marty A.J."/>
            <person name="Carmen J.C."/>
            <person name="Chen Z."/>
            <person name="Ding L."/>
            <person name="Gujja S."/>
            <person name="Magrini V."/>
            <person name="Misas E."/>
            <person name="Mitreva M."/>
            <person name="Priest M."/>
            <person name="Saif S."/>
            <person name="Whiston E.A."/>
            <person name="Young S."/>
            <person name="Zeng Q."/>
            <person name="Goldman W.E."/>
            <person name="Mardis E.R."/>
            <person name="Taylor J.W."/>
            <person name="McEwen J.G."/>
            <person name="Clay O.K."/>
            <person name="Klein B.S."/>
            <person name="Cuomo C.A."/>
        </authorList>
    </citation>
    <scope>NUCLEOTIDE SEQUENCE [LARGE SCALE GENOMIC DNA]</scope>
    <source>
        <strain evidence="2">ER-3 / ATCC MYA-2586</strain>
    </source>
</reference>